<organism evidence="3 4">
    <name type="scientific">Lactobacillus iners LactinV 01V1-a</name>
    <dbReference type="NCBI Taxonomy" id="879297"/>
    <lineage>
        <taxon>Bacteria</taxon>
        <taxon>Bacillati</taxon>
        <taxon>Bacillota</taxon>
        <taxon>Bacilli</taxon>
        <taxon>Lactobacillales</taxon>
        <taxon>Lactobacillaceae</taxon>
        <taxon>Lactobacillus</taxon>
    </lineage>
</organism>
<dbReference type="Gene3D" id="3.40.50.150">
    <property type="entry name" value="Vaccinia Virus protein VP39"/>
    <property type="match status" value="1"/>
</dbReference>
<evidence type="ECO:0000256" key="2">
    <source>
        <dbReference type="ARBA" id="ARBA00022679"/>
    </source>
</evidence>
<comment type="caution">
    <text evidence="3">The sequence shown here is derived from an EMBL/GenBank/DDBJ whole genome shotgun (WGS) entry which is preliminary data.</text>
</comment>
<dbReference type="Proteomes" id="UP000003648">
    <property type="component" value="Unassembled WGS sequence"/>
</dbReference>
<dbReference type="PANTHER" id="PTHR43542">
    <property type="entry name" value="METHYLTRANSFERASE"/>
    <property type="match status" value="1"/>
</dbReference>
<name>E1NSP4_9LACO</name>
<dbReference type="EMBL" id="AEHQ01000041">
    <property type="protein sequence ID" value="EFO70867.1"/>
    <property type="molecule type" value="Genomic_DNA"/>
</dbReference>
<evidence type="ECO:0000313" key="4">
    <source>
        <dbReference type="Proteomes" id="UP000003648"/>
    </source>
</evidence>
<evidence type="ECO:0000313" key="3">
    <source>
        <dbReference type="EMBL" id="EFO70867.1"/>
    </source>
</evidence>
<evidence type="ECO:0000256" key="1">
    <source>
        <dbReference type="ARBA" id="ARBA00022603"/>
    </source>
</evidence>
<dbReference type="Pfam" id="PF03602">
    <property type="entry name" value="Cons_hypoth95"/>
    <property type="match status" value="1"/>
</dbReference>
<dbReference type="InterPro" id="IPR004398">
    <property type="entry name" value="RNA_MeTrfase_RsmD"/>
</dbReference>
<sequence>MGQFFNGGRVLDLYAGSGALGLEAVSRGYDSAVFVDINYAACEIIKKIFY</sequence>
<dbReference type="AlphaFoldDB" id="E1NSP4"/>
<reference evidence="3 4" key="1">
    <citation type="submission" date="2010-09" db="EMBL/GenBank/DDBJ databases">
        <authorList>
            <person name="Durkin A.S."/>
            <person name="Madupu R."/>
            <person name="Torralba M."/>
            <person name="Gillis M."/>
            <person name="Methe B."/>
            <person name="Sutton G."/>
            <person name="Nelson K.E."/>
        </authorList>
    </citation>
    <scope>NUCLEOTIDE SEQUENCE [LARGE SCALE GENOMIC DNA]</scope>
    <source>
        <strain evidence="3 4">LactinV 01V1-a</strain>
    </source>
</reference>
<protein>
    <submittedName>
        <fullName evidence="3">Uncharacterized protein</fullName>
    </submittedName>
</protein>
<proteinExistence type="predicted"/>
<dbReference type="InterPro" id="IPR029063">
    <property type="entry name" value="SAM-dependent_MTases_sf"/>
</dbReference>
<dbReference type="PANTHER" id="PTHR43542:SF1">
    <property type="entry name" value="METHYLTRANSFERASE"/>
    <property type="match status" value="1"/>
</dbReference>
<gene>
    <name evidence="3" type="ORF">HMPREF9211_1469</name>
</gene>
<dbReference type="SUPFAM" id="SSF53335">
    <property type="entry name" value="S-adenosyl-L-methionine-dependent methyltransferases"/>
    <property type="match status" value="1"/>
</dbReference>
<keyword evidence="2" id="KW-0808">Transferase</keyword>
<keyword evidence="1" id="KW-0489">Methyltransferase</keyword>
<dbReference type="GO" id="GO:0031167">
    <property type="term" value="P:rRNA methylation"/>
    <property type="evidence" value="ECO:0007669"/>
    <property type="project" value="InterPro"/>
</dbReference>
<accession>E1NSP4</accession>
<dbReference type="GO" id="GO:0008168">
    <property type="term" value="F:methyltransferase activity"/>
    <property type="evidence" value="ECO:0007669"/>
    <property type="project" value="UniProtKB-KW"/>
</dbReference>